<organism evidence="2 3">
    <name type="scientific">Chitinimonas prasina</name>
    <dbReference type="NCBI Taxonomy" id="1434937"/>
    <lineage>
        <taxon>Bacteria</taxon>
        <taxon>Pseudomonadati</taxon>
        <taxon>Pseudomonadota</taxon>
        <taxon>Betaproteobacteria</taxon>
        <taxon>Neisseriales</taxon>
        <taxon>Chitinibacteraceae</taxon>
        <taxon>Chitinimonas</taxon>
    </lineage>
</organism>
<dbReference type="EMBL" id="BSOG01000003">
    <property type="protein sequence ID" value="GLR13974.1"/>
    <property type="molecule type" value="Genomic_DNA"/>
</dbReference>
<accession>A0ABQ5YH22</accession>
<keyword evidence="1" id="KW-0812">Transmembrane</keyword>
<proteinExistence type="predicted"/>
<protein>
    <submittedName>
        <fullName evidence="2">Uncharacterized protein</fullName>
    </submittedName>
</protein>
<dbReference type="RefSeq" id="WP_284197069.1">
    <property type="nucleotide sequence ID" value="NZ_BSOG01000003.1"/>
</dbReference>
<feature type="transmembrane region" description="Helical" evidence="1">
    <location>
        <begin position="7"/>
        <end position="27"/>
    </location>
</feature>
<reference evidence="3" key="1">
    <citation type="journal article" date="2019" name="Int. J. Syst. Evol. Microbiol.">
        <title>The Global Catalogue of Microorganisms (GCM) 10K type strain sequencing project: providing services to taxonomists for standard genome sequencing and annotation.</title>
        <authorList>
            <consortium name="The Broad Institute Genomics Platform"/>
            <consortium name="The Broad Institute Genome Sequencing Center for Infectious Disease"/>
            <person name="Wu L."/>
            <person name="Ma J."/>
        </authorList>
    </citation>
    <scope>NUCLEOTIDE SEQUENCE [LARGE SCALE GENOMIC DNA]</scope>
    <source>
        <strain evidence="3">NBRC 110044</strain>
    </source>
</reference>
<gene>
    <name evidence="2" type="ORF">GCM10007907_27640</name>
</gene>
<dbReference type="Proteomes" id="UP001156706">
    <property type="component" value="Unassembled WGS sequence"/>
</dbReference>
<keyword evidence="1" id="KW-0472">Membrane</keyword>
<keyword evidence="1" id="KW-1133">Transmembrane helix</keyword>
<feature type="transmembrane region" description="Helical" evidence="1">
    <location>
        <begin position="69"/>
        <end position="89"/>
    </location>
</feature>
<evidence type="ECO:0000256" key="1">
    <source>
        <dbReference type="SAM" id="Phobius"/>
    </source>
</evidence>
<sequence>MEHLNSLKTAIALALLGAAALLLYKLITGIDALWSDPASHAIIGYFASLSPADNTVHSPNGNIVLSKSIVVFLGGALAVFILGVLAGVINSLVRGAIALLGADLESRFQQLLQAINAQRSK</sequence>
<evidence type="ECO:0000313" key="2">
    <source>
        <dbReference type="EMBL" id="GLR13974.1"/>
    </source>
</evidence>
<keyword evidence="3" id="KW-1185">Reference proteome</keyword>
<name>A0ABQ5YH22_9NEIS</name>
<comment type="caution">
    <text evidence="2">The sequence shown here is derived from an EMBL/GenBank/DDBJ whole genome shotgun (WGS) entry which is preliminary data.</text>
</comment>
<evidence type="ECO:0000313" key="3">
    <source>
        <dbReference type="Proteomes" id="UP001156706"/>
    </source>
</evidence>